<evidence type="ECO:0000313" key="2">
    <source>
        <dbReference type="Proteomes" id="UP000255523"/>
    </source>
</evidence>
<protein>
    <submittedName>
        <fullName evidence="1">Putative oligopeptidase</fullName>
        <ecNumber evidence="1">3.4.24.-</ecNumber>
    </submittedName>
</protein>
<dbReference type="GeneID" id="77461828"/>
<dbReference type="EMBL" id="UHFX01000003">
    <property type="protein sequence ID" value="SUO03969.1"/>
    <property type="molecule type" value="Genomic_DNA"/>
</dbReference>
<keyword evidence="2" id="KW-1185">Reference proteome</keyword>
<proteinExistence type="predicted"/>
<dbReference type="OrthoDB" id="9762795at2"/>
<dbReference type="RefSeq" id="WP_022789323.1">
    <property type="nucleotide sequence ID" value="NZ_UHFX01000003.1"/>
</dbReference>
<dbReference type="Gene3D" id="1.10.1370.30">
    <property type="match status" value="1"/>
</dbReference>
<evidence type="ECO:0000313" key="1">
    <source>
        <dbReference type="EMBL" id="SUO03969.1"/>
    </source>
</evidence>
<dbReference type="CDD" id="cd09606">
    <property type="entry name" value="M3B_PepF"/>
    <property type="match status" value="1"/>
</dbReference>
<keyword evidence="1" id="KW-0378">Hydrolase</keyword>
<sequence>MQFQEYAYQHMDALSLQKQLSELAEQIQQAKTIEQVQDCIKKVDTIRRFVATQVSLVEIRHTVDTKDAYYTKEQEYLDTVLPELEKDYEKINRALLESTFLDDLKQRLPETFFLQKEMDLKAFDPIIIEDMQEENRLMTKYQALIASAEIPFDGEIYNLSSLEVKTNSSDRQVRKRALQAYWNWFEQHEEEVAQIFDQMIKVRTRMAQKLRYDNFIALGYARMHRYDYDQEDVAKYRRQVLEDVVPLCSALYKRQQKRLGYDTLHAWDEKVEFLQGNPTPKYDRAELVKRAQKMYHELSKETGVFFDFMVEHDLLDLDSKPGKAAGGYCTFMPDYKSPFIFANFNQTQHDAEVLTHEAGHAYQIYESRDIYPSDCVWPTYESCEIHSMSMEFFTHPWMQSFFEEDTNRYYYSHMAGSLKFLPYGVLVDHFQHEVYTHPEMSHKERMDTWRRLEKEYLPHKNYEEVEILERGGWWMRQAHIFMSPFYYIDYTLAQVCAMQFWARMENKDPKAFEDYQHICKIGGTLPFRKIVKEAGLIVPFEEGCLAQVTGSVSQWLDEISEEELTA</sequence>
<organism evidence="1 2">
    <name type="scientific">Faecalicoccus pleomorphus</name>
    <dbReference type="NCBI Taxonomy" id="1323"/>
    <lineage>
        <taxon>Bacteria</taxon>
        <taxon>Bacillati</taxon>
        <taxon>Bacillota</taxon>
        <taxon>Erysipelotrichia</taxon>
        <taxon>Erysipelotrichales</taxon>
        <taxon>Erysipelotrichaceae</taxon>
        <taxon>Faecalicoccus</taxon>
    </lineage>
</organism>
<dbReference type="SUPFAM" id="SSF55486">
    <property type="entry name" value="Metalloproteases ('zincins'), catalytic domain"/>
    <property type="match status" value="1"/>
</dbReference>
<gene>
    <name evidence="1" type="primary">pepF1</name>
    <name evidence="1" type="ORF">NCTC11087_00853</name>
</gene>
<dbReference type="AlphaFoldDB" id="A0A380LJG5"/>
<reference evidence="1 2" key="1">
    <citation type="submission" date="2018-06" db="EMBL/GenBank/DDBJ databases">
        <authorList>
            <consortium name="Pathogen Informatics"/>
            <person name="Doyle S."/>
        </authorList>
    </citation>
    <scope>NUCLEOTIDE SEQUENCE [LARGE SCALE GENOMIC DNA]</scope>
    <source>
        <strain evidence="1 2">NCTC11087</strain>
    </source>
</reference>
<dbReference type="GO" id="GO:0016787">
    <property type="term" value="F:hydrolase activity"/>
    <property type="evidence" value="ECO:0007669"/>
    <property type="project" value="UniProtKB-KW"/>
</dbReference>
<dbReference type="EC" id="3.4.24.-" evidence="1"/>
<name>A0A380LJG5_9FIRM</name>
<dbReference type="InterPro" id="IPR011976">
    <property type="entry name" value="Pept_M3B_oligopep-rel"/>
</dbReference>
<dbReference type="Proteomes" id="UP000255523">
    <property type="component" value="Unassembled WGS sequence"/>
</dbReference>
<dbReference type="NCBIfam" id="TIGR02289">
    <property type="entry name" value="M3_not_pepF"/>
    <property type="match status" value="1"/>
</dbReference>
<accession>A0A380LJG5</accession>